<organism evidence="1 2">
    <name type="scientific">Erwinia phage pEa_SNUABM_7</name>
    <dbReference type="NCBI Taxonomy" id="2866695"/>
    <lineage>
        <taxon>Viruses</taxon>
        <taxon>Duplodnaviria</taxon>
        <taxon>Heunggongvirae</taxon>
        <taxon>Uroviricota</taxon>
        <taxon>Caudoviricetes</taxon>
        <taxon>Snuvirus</taxon>
        <taxon>Snuvirus SNUABM7</taxon>
    </lineage>
</organism>
<keyword evidence="2" id="KW-1185">Reference proteome</keyword>
<evidence type="ECO:0008006" key="3">
    <source>
        <dbReference type="Google" id="ProtNLM"/>
    </source>
</evidence>
<sequence length="420" mass="47097">MKLNGRILAIVPHKTMQDRTKSGVGSYIDGLEAYGFCDFITDGENSSVTKSQWFTYGDTTLSDGYKIGHIQSELLIALERLPYRAIICSTYEAIEACVSLGLPKIMPVYYRTHNSFLLTQDLKGLGAEKIHRALLQARVTGLRILANCDSTAINLTERYKTPAHVAYNSFSVPDYNPPARRSPQLLIICRYEKVKRTLFAARIAAASGLPVRVMTGSDRQARNWEKELAEAGVKEYTVVSGLSGKQKLEFIGACTVALSTASVESFANGVRESIPYCPTFIVQTSKYDWAKDYTRFCTADKHVHIRTVDRVSDQAVAEIGSEIAQTATTRYLTGPQRKQLLTAWAKQVDRGWSDFVQKAVVDDDGKPLRTELYQELIDKSEIDWSQTPTLMRTVNALHKCHARLGLTFDGTKIKYKRKRK</sequence>
<dbReference type="SUPFAM" id="SSF53756">
    <property type="entry name" value="UDP-Glycosyltransferase/glycogen phosphorylase"/>
    <property type="match status" value="1"/>
</dbReference>
<dbReference type="Proteomes" id="UP000827609">
    <property type="component" value="Segment"/>
</dbReference>
<accession>A0AAE7WS29</accession>
<reference evidence="1" key="1">
    <citation type="submission" date="2021-06" db="EMBL/GenBank/DDBJ databases">
        <title>Complete genome sequence of Erwinia phage pEa_SNUABM_7.</title>
        <authorList>
            <person name="Kim S.G."/>
            <person name="Park S.C."/>
        </authorList>
    </citation>
    <scope>NUCLEOTIDE SEQUENCE</scope>
</reference>
<proteinExistence type="predicted"/>
<evidence type="ECO:0000313" key="1">
    <source>
        <dbReference type="EMBL" id="QYW04686.1"/>
    </source>
</evidence>
<gene>
    <name evidence="1" type="ORF">pEaSNUABM7_00018</name>
</gene>
<dbReference type="EMBL" id="MZ475896">
    <property type="protein sequence ID" value="QYW04686.1"/>
    <property type="molecule type" value="Genomic_DNA"/>
</dbReference>
<evidence type="ECO:0000313" key="2">
    <source>
        <dbReference type="Proteomes" id="UP000827609"/>
    </source>
</evidence>
<protein>
    <recommendedName>
        <fullName evidence="3">Glycosyltransferase</fullName>
    </recommendedName>
</protein>
<name>A0AAE7WS29_9CAUD</name>